<name>A0ACB9D9C3_9ASTR</name>
<accession>A0ACB9D9C3</accession>
<reference evidence="2" key="1">
    <citation type="journal article" date="2022" name="Mol. Ecol. Resour.">
        <title>The genomes of chicory, endive, great burdock and yacon provide insights into Asteraceae palaeo-polyploidization history and plant inulin production.</title>
        <authorList>
            <person name="Fan W."/>
            <person name="Wang S."/>
            <person name="Wang H."/>
            <person name="Wang A."/>
            <person name="Jiang F."/>
            <person name="Liu H."/>
            <person name="Zhao H."/>
            <person name="Xu D."/>
            <person name="Zhang Y."/>
        </authorList>
    </citation>
    <scope>NUCLEOTIDE SEQUENCE [LARGE SCALE GENOMIC DNA]</scope>
    <source>
        <strain evidence="2">cv. Yunnan</strain>
    </source>
</reference>
<keyword evidence="2" id="KW-1185">Reference proteome</keyword>
<reference evidence="1 2" key="2">
    <citation type="journal article" date="2022" name="Mol. Ecol. Resour.">
        <title>The genomes of chicory, endive, great burdock and yacon provide insights into Asteraceae paleo-polyploidization history and plant inulin production.</title>
        <authorList>
            <person name="Fan W."/>
            <person name="Wang S."/>
            <person name="Wang H."/>
            <person name="Wang A."/>
            <person name="Jiang F."/>
            <person name="Liu H."/>
            <person name="Zhao H."/>
            <person name="Xu D."/>
            <person name="Zhang Y."/>
        </authorList>
    </citation>
    <scope>NUCLEOTIDE SEQUENCE [LARGE SCALE GENOMIC DNA]</scope>
    <source>
        <strain evidence="2">cv. Yunnan</strain>
        <tissue evidence="1">Leaves</tissue>
    </source>
</reference>
<sequence length="152" mass="17708">MLTDGIKIPFNRRRLFVFVTDHVNQTPILLFPSSSSAPPLQSQVGGETATGADFLSAFYFRLKENANKKSGTHTMLKMSRSYSRPETYKKKRESRHKKRGSSMWGLYNTPLLPFVCCISRIQLKSRSYFLNVQRSLKRYLSFFPFYLLFLFV</sequence>
<proteinExistence type="predicted"/>
<dbReference type="Proteomes" id="UP001056120">
    <property type="component" value="Linkage Group LG20"/>
</dbReference>
<comment type="caution">
    <text evidence="1">The sequence shown here is derived from an EMBL/GenBank/DDBJ whole genome shotgun (WGS) entry which is preliminary data.</text>
</comment>
<gene>
    <name evidence="1" type="ORF">L1987_60783</name>
</gene>
<dbReference type="EMBL" id="CM042037">
    <property type="protein sequence ID" value="KAI3743080.1"/>
    <property type="molecule type" value="Genomic_DNA"/>
</dbReference>
<evidence type="ECO:0000313" key="2">
    <source>
        <dbReference type="Proteomes" id="UP001056120"/>
    </source>
</evidence>
<protein>
    <submittedName>
        <fullName evidence="1">Uncharacterized protein</fullName>
    </submittedName>
</protein>
<evidence type="ECO:0000313" key="1">
    <source>
        <dbReference type="EMBL" id="KAI3743080.1"/>
    </source>
</evidence>
<organism evidence="1 2">
    <name type="scientific">Smallanthus sonchifolius</name>
    <dbReference type="NCBI Taxonomy" id="185202"/>
    <lineage>
        <taxon>Eukaryota</taxon>
        <taxon>Viridiplantae</taxon>
        <taxon>Streptophyta</taxon>
        <taxon>Embryophyta</taxon>
        <taxon>Tracheophyta</taxon>
        <taxon>Spermatophyta</taxon>
        <taxon>Magnoliopsida</taxon>
        <taxon>eudicotyledons</taxon>
        <taxon>Gunneridae</taxon>
        <taxon>Pentapetalae</taxon>
        <taxon>asterids</taxon>
        <taxon>campanulids</taxon>
        <taxon>Asterales</taxon>
        <taxon>Asteraceae</taxon>
        <taxon>Asteroideae</taxon>
        <taxon>Heliantheae alliance</taxon>
        <taxon>Millerieae</taxon>
        <taxon>Smallanthus</taxon>
    </lineage>
</organism>